<sequence length="201" mass="22294">MNMSALQGTVSLIDDDPFVLQVHATLLRSISLTVRCFTSSLAFLEDHVPGACECILSDLRMPQMGGLQLQAELLSRGVEAPIIFITGHGDVGTAVEAMRRGAFDYVEKPVHGQHLLDRVNAALAVSLQRHRERLQREAREARLSLLTAQERKVAQWVMQGLSSREIAELAGLSVRTVENHRARLMDKLHVSSVVELVRLLL</sequence>
<evidence type="ECO:0000259" key="7">
    <source>
        <dbReference type="PROSITE" id="PS50110"/>
    </source>
</evidence>
<keyword evidence="3" id="KW-0804">Transcription</keyword>
<evidence type="ECO:0000259" key="6">
    <source>
        <dbReference type="PROSITE" id="PS50043"/>
    </source>
</evidence>
<gene>
    <name evidence="8" type="ORF">UIB01_14615</name>
</gene>
<dbReference type="PANTHER" id="PTHR44688:SF16">
    <property type="entry name" value="DNA-BINDING TRANSCRIPTIONAL ACTIVATOR DEVR_DOSR"/>
    <property type="match status" value="1"/>
</dbReference>
<dbReference type="Gene3D" id="1.10.10.10">
    <property type="entry name" value="Winged helix-like DNA-binding domain superfamily/Winged helix DNA-binding domain"/>
    <property type="match status" value="1"/>
</dbReference>
<accession>A0A023WV98</accession>
<dbReference type="KEGG" id="pstu:UIB01_14615"/>
<keyword evidence="2" id="KW-0238">DNA-binding</keyword>
<dbReference type="Proteomes" id="UP000025238">
    <property type="component" value="Chromosome"/>
</dbReference>
<evidence type="ECO:0000313" key="9">
    <source>
        <dbReference type="Proteomes" id="UP000025238"/>
    </source>
</evidence>
<dbReference type="Pfam" id="PF00072">
    <property type="entry name" value="Response_reg"/>
    <property type="match status" value="1"/>
</dbReference>
<dbReference type="CDD" id="cd06170">
    <property type="entry name" value="LuxR_C_like"/>
    <property type="match status" value="1"/>
</dbReference>
<keyword evidence="5" id="KW-0175">Coiled coil</keyword>
<dbReference type="OrthoDB" id="9802186at2"/>
<evidence type="ECO:0000256" key="5">
    <source>
        <dbReference type="SAM" id="Coils"/>
    </source>
</evidence>
<dbReference type="GO" id="GO:0003677">
    <property type="term" value="F:DNA binding"/>
    <property type="evidence" value="ECO:0007669"/>
    <property type="project" value="UniProtKB-KW"/>
</dbReference>
<dbReference type="Gene3D" id="3.40.50.2300">
    <property type="match status" value="1"/>
</dbReference>
<dbReference type="EMBL" id="CP007509">
    <property type="protein sequence ID" value="AHY43645.1"/>
    <property type="molecule type" value="Genomic_DNA"/>
</dbReference>
<dbReference type="InterPro" id="IPR000792">
    <property type="entry name" value="Tscrpt_reg_LuxR_C"/>
</dbReference>
<dbReference type="PANTHER" id="PTHR44688">
    <property type="entry name" value="DNA-BINDING TRANSCRIPTIONAL ACTIVATOR DEVR_DOSR"/>
    <property type="match status" value="1"/>
</dbReference>
<protein>
    <submittedName>
        <fullName evidence="8">Response regulator receiver protein</fullName>
    </submittedName>
</protein>
<dbReference type="GO" id="GO:0006355">
    <property type="term" value="P:regulation of DNA-templated transcription"/>
    <property type="evidence" value="ECO:0007669"/>
    <property type="project" value="InterPro"/>
</dbReference>
<organism evidence="8 9">
    <name type="scientific">Stutzerimonas stutzeri</name>
    <name type="common">Pseudomonas stutzeri</name>
    <dbReference type="NCBI Taxonomy" id="316"/>
    <lineage>
        <taxon>Bacteria</taxon>
        <taxon>Pseudomonadati</taxon>
        <taxon>Pseudomonadota</taxon>
        <taxon>Gammaproteobacteria</taxon>
        <taxon>Pseudomonadales</taxon>
        <taxon>Pseudomonadaceae</taxon>
        <taxon>Stutzerimonas</taxon>
    </lineage>
</organism>
<evidence type="ECO:0000256" key="4">
    <source>
        <dbReference type="PROSITE-ProRule" id="PRU00169"/>
    </source>
</evidence>
<dbReference type="PROSITE" id="PS50043">
    <property type="entry name" value="HTH_LUXR_2"/>
    <property type="match status" value="1"/>
</dbReference>
<feature type="coiled-coil region" evidence="5">
    <location>
        <begin position="124"/>
        <end position="151"/>
    </location>
</feature>
<dbReference type="Pfam" id="PF00196">
    <property type="entry name" value="GerE"/>
    <property type="match status" value="1"/>
</dbReference>
<dbReference type="SMART" id="SM00421">
    <property type="entry name" value="HTH_LUXR"/>
    <property type="match status" value="1"/>
</dbReference>
<dbReference type="SMART" id="SM00448">
    <property type="entry name" value="REC"/>
    <property type="match status" value="1"/>
</dbReference>
<name>A0A023WV98_STUST</name>
<evidence type="ECO:0000256" key="1">
    <source>
        <dbReference type="ARBA" id="ARBA00023015"/>
    </source>
</evidence>
<dbReference type="InterPro" id="IPR001789">
    <property type="entry name" value="Sig_transdc_resp-reg_receiver"/>
</dbReference>
<dbReference type="PRINTS" id="PR00038">
    <property type="entry name" value="HTHLUXR"/>
</dbReference>
<reference evidence="8 9" key="1">
    <citation type="submission" date="2014-03" db="EMBL/GenBank/DDBJ databases">
        <title>Complete genome sequence of Pseudomonas stutzeri 19SMN4.</title>
        <authorList>
            <person name="Brunet-Galmes I."/>
            <person name="Nogales B."/>
            <person name="Busquets A."/>
            <person name="Pena A."/>
            <person name="Gomila M."/>
            <person name="Garcia-Valdes E."/>
            <person name="Lalucat J."/>
            <person name="Bennasar A."/>
            <person name="Bosch R."/>
        </authorList>
    </citation>
    <scope>NUCLEOTIDE SEQUENCE [LARGE SCALE GENOMIC DNA]</scope>
    <source>
        <strain evidence="8 9">19SMN4</strain>
    </source>
</reference>
<keyword evidence="4" id="KW-0597">Phosphoprotein</keyword>
<dbReference type="AlphaFoldDB" id="A0A023WV98"/>
<dbReference type="PATRIC" id="fig|316.97.peg.2923"/>
<dbReference type="GO" id="GO:0000160">
    <property type="term" value="P:phosphorelay signal transduction system"/>
    <property type="evidence" value="ECO:0007669"/>
    <property type="project" value="InterPro"/>
</dbReference>
<feature type="domain" description="Response regulatory" evidence="7">
    <location>
        <begin position="9"/>
        <end position="123"/>
    </location>
</feature>
<evidence type="ECO:0000256" key="2">
    <source>
        <dbReference type="ARBA" id="ARBA00023125"/>
    </source>
</evidence>
<dbReference type="SUPFAM" id="SSF52172">
    <property type="entry name" value="CheY-like"/>
    <property type="match status" value="1"/>
</dbReference>
<dbReference type="InterPro" id="IPR011006">
    <property type="entry name" value="CheY-like_superfamily"/>
</dbReference>
<feature type="modified residue" description="4-aspartylphosphate" evidence="4">
    <location>
        <position position="58"/>
    </location>
</feature>
<evidence type="ECO:0000256" key="3">
    <source>
        <dbReference type="ARBA" id="ARBA00023163"/>
    </source>
</evidence>
<dbReference type="SUPFAM" id="SSF46894">
    <property type="entry name" value="C-terminal effector domain of the bipartite response regulators"/>
    <property type="match status" value="1"/>
</dbReference>
<keyword evidence="1" id="KW-0805">Transcription regulation</keyword>
<dbReference type="PROSITE" id="PS50110">
    <property type="entry name" value="RESPONSE_REGULATORY"/>
    <property type="match status" value="1"/>
</dbReference>
<dbReference type="InterPro" id="IPR016032">
    <property type="entry name" value="Sig_transdc_resp-reg_C-effctor"/>
</dbReference>
<evidence type="ECO:0000313" key="8">
    <source>
        <dbReference type="EMBL" id="AHY43645.1"/>
    </source>
</evidence>
<dbReference type="InterPro" id="IPR036388">
    <property type="entry name" value="WH-like_DNA-bd_sf"/>
</dbReference>
<proteinExistence type="predicted"/>
<feature type="domain" description="HTH luxR-type" evidence="6">
    <location>
        <begin position="139"/>
        <end position="201"/>
    </location>
</feature>